<name>A0A327KXI4_9BRAD</name>
<dbReference type="RefSeq" id="WP_111419609.1">
    <property type="nucleotide sequence ID" value="NZ_NPEX01000083.1"/>
</dbReference>
<sequence length="77" mass="8351">MAFVHFADAPRKVSARIGRMAEPARSGVSSVCMTTSDANEFSPGSAGREEVVAFRHDEPVARMSMQDIPRQTLVEGN</sequence>
<dbReference type="Proteomes" id="UP000249130">
    <property type="component" value="Unassembled WGS sequence"/>
</dbReference>
<evidence type="ECO:0000313" key="2">
    <source>
        <dbReference type="Proteomes" id="UP000249130"/>
    </source>
</evidence>
<dbReference type="AlphaFoldDB" id="A0A327KXI4"/>
<accession>A0A327KXI4</accession>
<organism evidence="1 2">
    <name type="scientific">Rhodoplanes roseus</name>
    <dbReference type="NCBI Taxonomy" id="29409"/>
    <lineage>
        <taxon>Bacteria</taxon>
        <taxon>Pseudomonadati</taxon>
        <taxon>Pseudomonadota</taxon>
        <taxon>Alphaproteobacteria</taxon>
        <taxon>Hyphomicrobiales</taxon>
        <taxon>Nitrobacteraceae</taxon>
        <taxon>Rhodoplanes</taxon>
    </lineage>
</organism>
<gene>
    <name evidence="1" type="ORF">CH341_13795</name>
</gene>
<keyword evidence="2" id="KW-1185">Reference proteome</keyword>
<dbReference type="EMBL" id="NPEX01000083">
    <property type="protein sequence ID" value="RAI43539.1"/>
    <property type="molecule type" value="Genomic_DNA"/>
</dbReference>
<proteinExistence type="predicted"/>
<comment type="caution">
    <text evidence="1">The sequence shown here is derived from an EMBL/GenBank/DDBJ whole genome shotgun (WGS) entry which is preliminary data.</text>
</comment>
<reference evidence="1 2" key="1">
    <citation type="submission" date="2017-07" db="EMBL/GenBank/DDBJ databases">
        <title>Draft Genome Sequences of Select Purple Nonsulfur Bacteria.</title>
        <authorList>
            <person name="Lasarre B."/>
            <person name="Mckinlay J.B."/>
        </authorList>
    </citation>
    <scope>NUCLEOTIDE SEQUENCE [LARGE SCALE GENOMIC DNA]</scope>
    <source>
        <strain evidence="1 2">DSM 5909</strain>
    </source>
</reference>
<protein>
    <submittedName>
        <fullName evidence="1">Uncharacterized protein</fullName>
    </submittedName>
</protein>
<evidence type="ECO:0000313" key="1">
    <source>
        <dbReference type="EMBL" id="RAI43539.1"/>
    </source>
</evidence>